<evidence type="ECO:0000256" key="3">
    <source>
        <dbReference type="ARBA" id="ARBA00022643"/>
    </source>
</evidence>
<dbReference type="EMBL" id="JBIYDN010000018">
    <property type="protein sequence ID" value="MFK4445174.1"/>
    <property type="molecule type" value="Genomic_DNA"/>
</dbReference>
<evidence type="ECO:0000256" key="6">
    <source>
        <dbReference type="HAMAP-Rule" id="MF_01629"/>
    </source>
</evidence>
<feature type="binding site" evidence="6">
    <location>
        <begin position="209"/>
        <end position="210"/>
    </location>
    <ligand>
        <name>FMN</name>
        <dbReference type="ChEBI" id="CHEBI:58210"/>
    </ligand>
</feature>
<comment type="subunit">
    <text evidence="6">Homodimer.</text>
</comment>
<evidence type="ECO:0000313" key="10">
    <source>
        <dbReference type="Proteomes" id="UP001620514"/>
    </source>
</evidence>
<dbReference type="Gene3D" id="2.30.110.10">
    <property type="entry name" value="Electron Transport, Fmn-binding Protein, Chain A"/>
    <property type="match status" value="1"/>
</dbReference>
<dbReference type="NCBIfam" id="TIGR00558">
    <property type="entry name" value="pdxH"/>
    <property type="match status" value="1"/>
</dbReference>
<name>A0ABW8MNB2_9BURK</name>
<dbReference type="InterPro" id="IPR000659">
    <property type="entry name" value="Pyridox_Oxase"/>
</dbReference>
<feature type="binding site" evidence="6">
    <location>
        <position position="200"/>
    </location>
    <ligand>
        <name>substrate</name>
    </ligand>
</feature>
<feature type="binding site" evidence="6">
    <location>
        <position position="263"/>
    </location>
    <ligand>
        <name>FMN</name>
        <dbReference type="ChEBI" id="CHEBI:58210"/>
    </ligand>
</feature>
<comment type="catalytic activity">
    <reaction evidence="6">
        <text>pyridoxine 5'-phosphate + O2 = pyridoxal 5'-phosphate + H2O2</text>
        <dbReference type="Rhea" id="RHEA:15149"/>
        <dbReference type="ChEBI" id="CHEBI:15379"/>
        <dbReference type="ChEBI" id="CHEBI:16240"/>
        <dbReference type="ChEBI" id="CHEBI:58589"/>
        <dbReference type="ChEBI" id="CHEBI:597326"/>
        <dbReference type="EC" id="1.4.3.5"/>
    </reaction>
</comment>
<feature type="binding site" evidence="6">
    <location>
        <position position="174"/>
    </location>
    <ligand>
        <name>FMN</name>
        <dbReference type="ChEBI" id="CHEBI:58210"/>
    </ligand>
</feature>
<dbReference type="InterPro" id="IPR011576">
    <property type="entry name" value="Pyridox_Oxase_N"/>
</dbReference>
<feature type="domain" description="Pyridoxamine 5'-phosphate oxidase N-terminal" evidence="7">
    <location>
        <begin position="104"/>
        <end position="222"/>
    </location>
</feature>
<dbReference type="InterPro" id="IPR019576">
    <property type="entry name" value="Pyridoxamine_oxidase_dimer_C"/>
</dbReference>
<dbReference type="EC" id="1.4.3.5" evidence="6"/>
<comment type="pathway">
    <text evidence="6">Cofactor metabolism; pyridoxal 5'-phosphate salvage; pyridoxal 5'-phosphate from pyridoxine 5'-phosphate: step 1/1.</text>
</comment>
<gene>
    <name evidence="6" type="primary">pdxH</name>
    <name evidence="9" type="ORF">ABH943_005196</name>
</gene>
<feature type="binding site" evidence="6">
    <location>
        <begin position="130"/>
        <end position="135"/>
    </location>
    <ligand>
        <name>FMN</name>
        <dbReference type="ChEBI" id="CHEBI:58210"/>
    </ligand>
</feature>
<feature type="domain" description="Pyridoxine 5'-phosphate oxidase dimerisation C-terminal" evidence="8">
    <location>
        <begin position="240"/>
        <end position="287"/>
    </location>
</feature>
<feature type="binding site" evidence="6">
    <location>
        <position position="192"/>
    </location>
    <ligand>
        <name>substrate</name>
    </ligand>
</feature>
<evidence type="ECO:0000259" key="8">
    <source>
        <dbReference type="Pfam" id="PF10590"/>
    </source>
</evidence>
<sequence length="287" mass="32768">MRILPYRRLDVRNRRPVFESKMKIIAELSQILSPGIMILIIKDQRDIGGKAQNLTSLAILMRLKRLHKKMTTLADLRKNYSLGSLETSDVDPNPIRQFETWFAQALDAQLPEPNTMTLATVDERGHPSARIVLIKGVDDRGFVFFTNYLSRKGHELASNPAASLLFYWIELERQVRIEGSVVKTSPEESDAYFASRPLGSRIGAWASEQSEVIESRAVLEARERELIAKYGDNPPRPPHWGGYRLVPDTIEFWQGRPSRLHDRVVYKRAAHTLGANGQQWQIVRLSP</sequence>
<proteinExistence type="inferred from homology"/>
<comment type="catalytic activity">
    <reaction evidence="6">
        <text>pyridoxamine 5'-phosphate + O2 + H2O = pyridoxal 5'-phosphate + H2O2 + NH4(+)</text>
        <dbReference type="Rhea" id="RHEA:15817"/>
        <dbReference type="ChEBI" id="CHEBI:15377"/>
        <dbReference type="ChEBI" id="CHEBI:15379"/>
        <dbReference type="ChEBI" id="CHEBI:16240"/>
        <dbReference type="ChEBI" id="CHEBI:28938"/>
        <dbReference type="ChEBI" id="CHEBI:58451"/>
        <dbReference type="ChEBI" id="CHEBI:597326"/>
        <dbReference type="EC" id="1.4.3.5"/>
    </reaction>
</comment>
<accession>A0ABW8MNB2</accession>
<keyword evidence="2 6" id="KW-0285">Flavoprotein</keyword>
<dbReference type="Pfam" id="PF01243">
    <property type="entry name" value="PNPOx_N"/>
    <property type="match status" value="1"/>
</dbReference>
<reference evidence="9 10" key="1">
    <citation type="submission" date="2024-11" db="EMBL/GenBank/DDBJ databases">
        <title>Using genomics to understand microbial adaptation to soil warming.</title>
        <authorList>
            <person name="Deangelis K.M. PhD."/>
        </authorList>
    </citation>
    <scope>NUCLEOTIDE SEQUENCE [LARGE SCALE GENOMIC DNA]</scope>
    <source>
        <strain evidence="9 10">GAS97</strain>
    </source>
</reference>
<dbReference type="PANTHER" id="PTHR10851">
    <property type="entry name" value="PYRIDOXINE-5-PHOSPHATE OXIDASE"/>
    <property type="match status" value="1"/>
</dbReference>
<dbReference type="InterPro" id="IPR012349">
    <property type="entry name" value="Split_barrel_FMN-bd"/>
</dbReference>
<dbReference type="InterPro" id="IPR019740">
    <property type="entry name" value="Pyridox_Oxase_CS"/>
</dbReference>
<organism evidence="9 10">
    <name type="scientific">Caballeronia udeis</name>
    <dbReference type="NCBI Taxonomy" id="1232866"/>
    <lineage>
        <taxon>Bacteria</taxon>
        <taxon>Pseudomonadati</taxon>
        <taxon>Pseudomonadota</taxon>
        <taxon>Betaproteobacteria</taxon>
        <taxon>Burkholderiales</taxon>
        <taxon>Burkholderiaceae</taxon>
        <taxon>Caballeronia</taxon>
    </lineage>
</organism>
<evidence type="ECO:0000256" key="5">
    <source>
        <dbReference type="ARBA" id="ARBA00023096"/>
    </source>
</evidence>
<dbReference type="GO" id="GO:0004733">
    <property type="term" value="F:pyridoxamine phosphate oxidase activity"/>
    <property type="evidence" value="ECO:0007669"/>
    <property type="project" value="UniProtKB-EC"/>
</dbReference>
<dbReference type="Pfam" id="PF10590">
    <property type="entry name" value="PNP_phzG_C"/>
    <property type="match status" value="1"/>
</dbReference>
<evidence type="ECO:0000259" key="7">
    <source>
        <dbReference type="Pfam" id="PF01243"/>
    </source>
</evidence>
<feature type="binding site" evidence="6">
    <location>
        <position position="135"/>
    </location>
    <ligand>
        <name>substrate</name>
    </ligand>
</feature>
<evidence type="ECO:0000313" key="9">
    <source>
        <dbReference type="EMBL" id="MFK4445174.1"/>
    </source>
</evidence>
<comment type="similarity">
    <text evidence="1 6">Belongs to the pyridoxamine 5'-phosphate oxidase family.</text>
</comment>
<dbReference type="HAMAP" id="MF_01629">
    <property type="entry name" value="PdxH"/>
    <property type="match status" value="1"/>
</dbReference>
<feature type="binding site" evidence="6">
    <location>
        <position position="196"/>
    </location>
    <ligand>
        <name>substrate</name>
    </ligand>
</feature>
<feature type="binding site" evidence="6">
    <location>
        <begin position="145"/>
        <end position="146"/>
    </location>
    <ligand>
        <name>FMN</name>
        <dbReference type="ChEBI" id="CHEBI:58210"/>
    </ligand>
</feature>
<keyword evidence="10" id="KW-1185">Reference proteome</keyword>
<keyword evidence="5 6" id="KW-0664">Pyridoxine biosynthesis</keyword>
<feature type="binding site" evidence="6">
    <location>
        <position position="151"/>
    </location>
    <ligand>
        <name>FMN</name>
        <dbReference type="ChEBI" id="CHEBI:58210"/>
    </ligand>
</feature>
<comment type="cofactor">
    <cofactor evidence="6">
        <name>FMN</name>
        <dbReference type="ChEBI" id="CHEBI:58210"/>
    </cofactor>
    <text evidence="6">Binds 1 FMN per subunit.</text>
</comment>
<feature type="binding site" evidence="6">
    <location>
        <position position="152"/>
    </location>
    <ligand>
        <name>FMN</name>
        <dbReference type="ChEBI" id="CHEBI:58210"/>
    </ligand>
</feature>
<dbReference type="Proteomes" id="UP001620514">
    <property type="component" value="Unassembled WGS sequence"/>
</dbReference>
<dbReference type="NCBIfam" id="NF004231">
    <property type="entry name" value="PRK05679.1"/>
    <property type="match status" value="1"/>
</dbReference>
<evidence type="ECO:0000256" key="2">
    <source>
        <dbReference type="ARBA" id="ARBA00022630"/>
    </source>
</evidence>
<comment type="pathway">
    <text evidence="6">Cofactor metabolism; pyridoxal 5'-phosphate salvage; pyridoxal 5'-phosphate from pyridoxamine 5'-phosphate: step 1/1.</text>
</comment>
<keyword evidence="4 6" id="KW-0560">Oxidoreductase</keyword>
<evidence type="ECO:0000256" key="4">
    <source>
        <dbReference type="ARBA" id="ARBA00023002"/>
    </source>
</evidence>
<dbReference type="SUPFAM" id="SSF50475">
    <property type="entry name" value="FMN-binding split barrel"/>
    <property type="match status" value="1"/>
</dbReference>
<feature type="binding site" evidence="6">
    <location>
        <position position="253"/>
    </location>
    <ligand>
        <name>FMN</name>
        <dbReference type="ChEBI" id="CHEBI:58210"/>
    </ligand>
</feature>
<dbReference type="PANTHER" id="PTHR10851:SF0">
    <property type="entry name" value="PYRIDOXINE-5'-PHOSPHATE OXIDASE"/>
    <property type="match status" value="1"/>
</dbReference>
<keyword evidence="3 6" id="KW-0288">FMN</keyword>
<comment type="function">
    <text evidence="6">Catalyzes the oxidation of either pyridoxine 5'-phosphate (PNP) or pyridoxamine 5'-phosphate (PMP) into pyridoxal 5'-phosphate (PLP).</text>
</comment>
<evidence type="ECO:0000256" key="1">
    <source>
        <dbReference type="ARBA" id="ARBA00007301"/>
    </source>
</evidence>
<feature type="binding site" evidence="6">
    <location>
        <begin position="259"/>
        <end position="261"/>
    </location>
    <ligand>
        <name>substrate</name>
    </ligand>
</feature>
<comment type="caution">
    <text evidence="9">The sequence shown here is derived from an EMBL/GenBank/DDBJ whole genome shotgun (WGS) entry which is preliminary data.</text>
</comment>
<dbReference type="PROSITE" id="PS01064">
    <property type="entry name" value="PYRIDOX_OXIDASE"/>
    <property type="match status" value="1"/>
</dbReference>
<protein>
    <recommendedName>
        <fullName evidence="6">Pyridoxine/pyridoxamine 5'-phosphate oxidase</fullName>
        <ecNumber evidence="6">1.4.3.5</ecNumber>
    </recommendedName>
    <alternativeName>
        <fullName evidence="6">PNP/PMP oxidase</fullName>
        <shortName evidence="6">PNPOx</shortName>
    </alternativeName>
    <alternativeName>
        <fullName evidence="6">Pyridoxal 5'-phosphate synthase</fullName>
    </alternativeName>
</protein>